<protein>
    <submittedName>
        <fullName evidence="1">Uncharacterized protein</fullName>
    </submittedName>
</protein>
<dbReference type="GeneID" id="42765504"/>
<evidence type="ECO:0000313" key="1">
    <source>
        <dbReference type="EMBL" id="ATF06313.1"/>
    </source>
</evidence>
<gene>
    <name evidence="1" type="ORF">PhaeoP63_02247</name>
</gene>
<sequence>MITVETPQANVPLVKPDGHSTIETQITLEKMAQAIRELQAKVEALEAQQP</sequence>
<dbReference type="EMBL" id="CP010784">
    <property type="protein sequence ID" value="ATF06313.1"/>
    <property type="molecule type" value="Genomic_DNA"/>
</dbReference>
<evidence type="ECO:0000313" key="2">
    <source>
        <dbReference type="Proteomes" id="UP000217545"/>
    </source>
</evidence>
<organism evidence="1 2">
    <name type="scientific">Phaeobacter gallaeciensis</name>
    <dbReference type="NCBI Taxonomy" id="60890"/>
    <lineage>
        <taxon>Bacteria</taxon>
        <taxon>Pseudomonadati</taxon>
        <taxon>Pseudomonadota</taxon>
        <taxon>Alphaproteobacteria</taxon>
        <taxon>Rhodobacterales</taxon>
        <taxon>Roseobacteraceae</taxon>
        <taxon>Phaeobacter</taxon>
    </lineage>
</organism>
<name>A0AAC9ZA75_9RHOB</name>
<dbReference type="RefSeq" id="WP_024097657.1">
    <property type="nucleotide sequence ID" value="NZ_CP010588.1"/>
</dbReference>
<reference evidence="1 2" key="1">
    <citation type="journal article" date="2017" name="Front. Microbiol.">
        <title>Phaeobacter piscinae sp. nov., a species of the Roseobacter group and potential aquaculture probiont.</title>
        <authorList>
            <person name="Sonnenschein E.C."/>
            <person name="Phippen C.B.W."/>
            <person name="Nielsen K.F."/>
            <person name="Mateiu R.V."/>
            <person name="Melchiorsen J."/>
            <person name="Gram L."/>
            <person name="Overmann J."/>
            <person name="Freese H.M."/>
        </authorList>
    </citation>
    <scope>NUCLEOTIDE SEQUENCE [LARGE SCALE GENOMIC DNA]</scope>
    <source>
        <strain evidence="1 2">P63</strain>
    </source>
</reference>
<dbReference type="AlphaFoldDB" id="A0AAC9ZA75"/>
<dbReference type="Proteomes" id="UP000217545">
    <property type="component" value="Chromosome"/>
</dbReference>
<proteinExistence type="predicted"/>
<accession>A0AAC9ZA75</accession>